<comment type="caution">
    <text evidence="2">The sequence shown here is derived from an EMBL/GenBank/DDBJ whole genome shotgun (WGS) entry which is preliminary data.</text>
</comment>
<name>A0ABR4XSS1_9LACO</name>
<evidence type="ECO:0008006" key="4">
    <source>
        <dbReference type="Google" id="ProtNLM"/>
    </source>
</evidence>
<sequence>MVDGKSVAQIAKEIGVSRQAIYRFIDKDFKRKFSTVDSSLKINSKGQKLITAHFKFNNVNENVNELSSTLQSALHNSNPLIDYLKDQIQADRRQIENYKDQIDQLHKLLEKQQTLLEHEQQLRLTDQNNQPQQIEKPTAKKRWWQFSRRS</sequence>
<dbReference type="InterPro" id="IPR036388">
    <property type="entry name" value="WH-like_DNA-bd_sf"/>
</dbReference>
<evidence type="ECO:0000256" key="1">
    <source>
        <dbReference type="SAM" id="Coils"/>
    </source>
</evidence>
<dbReference type="Gene3D" id="1.10.10.10">
    <property type="entry name" value="Winged helix-like DNA-binding domain superfamily/Winged helix DNA-binding domain"/>
    <property type="match status" value="1"/>
</dbReference>
<evidence type="ECO:0000313" key="2">
    <source>
        <dbReference type="EMBL" id="KGO32553.1"/>
    </source>
</evidence>
<gene>
    <name evidence="2" type="ORF">Q757_00395</name>
</gene>
<protein>
    <recommendedName>
        <fullName evidence="4">Resolvase HTH domain-containing protein</fullName>
    </recommendedName>
</protein>
<feature type="coiled-coil region" evidence="1">
    <location>
        <begin position="81"/>
        <end position="115"/>
    </location>
</feature>
<evidence type="ECO:0000313" key="3">
    <source>
        <dbReference type="Proteomes" id="UP000030023"/>
    </source>
</evidence>
<dbReference type="EMBL" id="AXCV01000006">
    <property type="protein sequence ID" value="KGO32553.1"/>
    <property type="molecule type" value="Genomic_DNA"/>
</dbReference>
<proteinExistence type="predicted"/>
<dbReference type="Proteomes" id="UP000030023">
    <property type="component" value="Unassembled WGS sequence"/>
</dbReference>
<accession>A0ABR4XSS1</accession>
<keyword evidence="1" id="KW-0175">Coiled coil</keyword>
<reference evidence="2 3" key="1">
    <citation type="journal article" date="2014" name="Antonie Van Leeuwenhoek">
        <title>Oenococcus alcoholitolerans sp. nov., a lactic acid bacteria isolated from cachaca and ethanol fermentation processes.</title>
        <authorList>
            <person name="Badotti F."/>
            <person name="Moreira A.P."/>
            <person name="Tonon L.A."/>
            <person name="de Lucena B.T."/>
            <person name="Gomes Fde C."/>
            <person name="Kruger R."/>
            <person name="Thompson C.C."/>
            <person name="de Morais M.A.Jr."/>
            <person name="Rosa C.A."/>
            <person name="Thompson F.L."/>
        </authorList>
    </citation>
    <scope>NUCLEOTIDE SEQUENCE [LARGE SCALE GENOMIC DNA]</scope>
    <source>
        <strain evidence="2 3">UFRJ-M7.2.18</strain>
    </source>
</reference>
<organism evidence="2 3">
    <name type="scientific">Oenococcus alcoholitolerans</name>
    <dbReference type="NCBI Taxonomy" id="931074"/>
    <lineage>
        <taxon>Bacteria</taxon>
        <taxon>Bacillati</taxon>
        <taxon>Bacillota</taxon>
        <taxon>Bacilli</taxon>
        <taxon>Lactobacillales</taxon>
        <taxon>Lactobacillaceae</taxon>
        <taxon>Oenococcus</taxon>
    </lineage>
</organism>
<keyword evidence="3" id="KW-1185">Reference proteome</keyword>